<dbReference type="OrthoDB" id="7262265at2"/>
<name>A0A0K8NU13_PISS1</name>
<sequence>MALVSRHQVREGRAPLQFDPAPGPRAAPRPGEHPGMVVVPPDASVEAVAALVRQRLDALPGRRLATLVIWCHGEPGLLRLCDPPVTIDRLGPWVRAWAGRIDEVILIACRVAAIGTAREVKDGINAGDIDPAVARSPQAMRAMVAQMDGNQFCSRLASGLRCRVTAATATQWNFTMGGIGLPSYPRNHIPDFEGEVFTWGPTGAIVGRRSLPSGRMNGDLHNS</sequence>
<reference evidence="2 3" key="2">
    <citation type="journal article" date="2016" name="Science">
        <title>A bacterium that degrades and assimilates poly(ethylene terephthalate).</title>
        <authorList>
            <person name="Yoshida S."/>
            <person name="Hiraga K."/>
            <person name="Takehana T."/>
            <person name="Taniguchi I."/>
            <person name="Yamaji H."/>
            <person name="Maeda Y."/>
            <person name="Toyohara K."/>
            <person name="Miyamoto K."/>
            <person name="Kimura Y."/>
            <person name="Oda K."/>
        </authorList>
    </citation>
    <scope>NUCLEOTIDE SEQUENCE [LARGE SCALE GENOMIC DNA]</scope>
    <source>
        <strain evidence="3">NBRC 110686 / TISTR 2288 / 201-F6</strain>
    </source>
</reference>
<organism evidence="2 3">
    <name type="scientific">Piscinibacter sakaiensis</name>
    <name type="common">Ideonella sakaiensis</name>
    <dbReference type="NCBI Taxonomy" id="1547922"/>
    <lineage>
        <taxon>Bacteria</taxon>
        <taxon>Pseudomonadati</taxon>
        <taxon>Pseudomonadota</taxon>
        <taxon>Betaproteobacteria</taxon>
        <taxon>Burkholderiales</taxon>
        <taxon>Sphaerotilaceae</taxon>
        <taxon>Piscinibacter</taxon>
    </lineage>
</organism>
<evidence type="ECO:0000256" key="1">
    <source>
        <dbReference type="SAM" id="MobiDB-lite"/>
    </source>
</evidence>
<protein>
    <recommendedName>
        <fullName evidence="4">DUF4347 domain-containing protein</fullName>
    </recommendedName>
</protein>
<feature type="region of interest" description="Disordered" evidence="1">
    <location>
        <begin position="1"/>
        <end position="33"/>
    </location>
</feature>
<reference evidence="3" key="1">
    <citation type="submission" date="2015-07" db="EMBL/GenBank/DDBJ databases">
        <title>Discovery of a poly(ethylene terephthalate assimilation.</title>
        <authorList>
            <person name="Yoshida S."/>
            <person name="Hiraga K."/>
            <person name="Takehana T."/>
            <person name="Taniguchi I."/>
            <person name="Yamaji H."/>
            <person name="Maeda Y."/>
            <person name="Toyohara K."/>
            <person name="Miyamoto K."/>
            <person name="Kimura Y."/>
            <person name="Oda K."/>
        </authorList>
    </citation>
    <scope>NUCLEOTIDE SEQUENCE [LARGE SCALE GENOMIC DNA]</scope>
    <source>
        <strain evidence="3">NBRC 110686 / TISTR 2288 / 201-F6</strain>
    </source>
</reference>
<dbReference type="EMBL" id="BBYR01000003">
    <property type="protein sequence ID" value="GAP33877.1"/>
    <property type="molecule type" value="Genomic_DNA"/>
</dbReference>
<dbReference type="AlphaFoldDB" id="A0A0K8NU13"/>
<keyword evidence="3" id="KW-1185">Reference proteome</keyword>
<comment type="caution">
    <text evidence="2">The sequence shown here is derived from an EMBL/GenBank/DDBJ whole genome shotgun (WGS) entry which is preliminary data.</text>
</comment>
<dbReference type="RefSeq" id="WP_054018043.1">
    <property type="nucleotide sequence ID" value="NZ_BBYR01000003.1"/>
</dbReference>
<gene>
    <name evidence="2" type="ORF">ISF6_1655</name>
</gene>
<accession>A0A0K8NU13</accession>
<evidence type="ECO:0000313" key="3">
    <source>
        <dbReference type="Proteomes" id="UP000037660"/>
    </source>
</evidence>
<proteinExistence type="predicted"/>
<dbReference type="Proteomes" id="UP000037660">
    <property type="component" value="Unassembled WGS sequence"/>
</dbReference>
<evidence type="ECO:0008006" key="4">
    <source>
        <dbReference type="Google" id="ProtNLM"/>
    </source>
</evidence>
<evidence type="ECO:0000313" key="2">
    <source>
        <dbReference type="EMBL" id="GAP33877.1"/>
    </source>
</evidence>